<evidence type="ECO:0000313" key="2">
    <source>
        <dbReference type="Proteomes" id="UP000308197"/>
    </source>
</evidence>
<sequence length="308" mass="34518">MFASSNNFSRTQRDWSLADFETLSIDVVDRNVEEFFCIKSLPGLPDAIPSEVLALPVTGHDQEFPFDRAHRFHRHLEDTIHRNGPYDINFARAFVEVFLDQVPGGGMELVRYAGPLPRRDVRSGREYPLVVNMKEKVVSSCFCLLRSSTYVPGGSLFRPLMFIEVDTEQDRHRDAVPRLLASAIAGIAKENARRRAAGVEELVAAPVLLVSFLRSAPTIYKVIITPELIRALAHGKHASSVTVERLVVPLPSPHLFEEWGICPLDNRKVLLQCFVACTHYMDSIQLAEGGEADMLCREYPLGFPSSAR</sequence>
<proteinExistence type="predicted"/>
<name>A0A5C3PH15_9APHY</name>
<keyword evidence="2" id="KW-1185">Reference proteome</keyword>
<evidence type="ECO:0000313" key="1">
    <source>
        <dbReference type="EMBL" id="TFK89035.1"/>
    </source>
</evidence>
<dbReference type="AlphaFoldDB" id="A0A5C3PH15"/>
<protein>
    <submittedName>
        <fullName evidence="1">Uncharacterized protein</fullName>
    </submittedName>
</protein>
<organism evidence="1 2">
    <name type="scientific">Polyporus arcularius HHB13444</name>
    <dbReference type="NCBI Taxonomy" id="1314778"/>
    <lineage>
        <taxon>Eukaryota</taxon>
        <taxon>Fungi</taxon>
        <taxon>Dikarya</taxon>
        <taxon>Basidiomycota</taxon>
        <taxon>Agaricomycotina</taxon>
        <taxon>Agaricomycetes</taxon>
        <taxon>Polyporales</taxon>
        <taxon>Polyporaceae</taxon>
        <taxon>Polyporus</taxon>
    </lineage>
</organism>
<dbReference type="InParanoid" id="A0A5C3PH15"/>
<accession>A0A5C3PH15</accession>
<reference evidence="1 2" key="1">
    <citation type="journal article" date="2019" name="Nat. Ecol. Evol.">
        <title>Megaphylogeny resolves global patterns of mushroom evolution.</title>
        <authorList>
            <person name="Varga T."/>
            <person name="Krizsan K."/>
            <person name="Foldi C."/>
            <person name="Dima B."/>
            <person name="Sanchez-Garcia M."/>
            <person name="Sanchez-Ramirez S."/>
            <person name="Szollosi G.J."/>
            <person name="Szarkandi J.G."/>
            <person name="Papp V."/>
            <person name="Albert L."/>
            <person name="Andreopoulos W."/>
            <person name="Angelini C."/>
            <person name="Antonin V."/>
            <person name="Barry K.W."/>
            <person name="Bougher N.L."/>
            <person name="Buchanan P."/>
            <person name="Buyck B."/>
            <person name="Bense V."/>
            <person name="Catcheside P."/>
            <person name="Chovatia M."/>
            <person name="Cooper J."/>
            <person name="Damon W."/>
            <person name="Desjardin D."/>
            <person name="Finy P."/>
            <person name="Geml J."/>
            <person name="Haridas S."/>
            <person name="Hughes K."/>
            <person name="Justo A."/>
            <person name="Karasinski D."/>
            <person name="Kautmanova I."/>
            <person name="Kiss B."/>
            <person name="Kocsube S."/>
            <person name="Kotiranta H."/>
            <person name="LaButti K.M."/>
            <person name="Lechner B.E."/>
            <person name="Liimatainen K."/>
            <person name="Lipzen A."/>
            <person name="Lukacs Z."/>
            <person name="Mihaltcheva S."/>
            <person name="Morgado L.N."/>
            <person name="Niskanen T."/>
            <person name="Noordeloos M.E."/>
            <person name="Ohm R.A."/>
            <person name="Ortiz-Santana B."/>
            <person name="Ovrebo C."/>
            <person name="Racz N."/>
            <person name="Riley R."/>
            <person name="Savchenko A."/>
            <person name="Shiryaev A."/>
            <person name="Soop K."/>
            <person name="Spirin V."/>
            <person name="Szebenyi C."/>
            <person name="Tomsovsky M."/>
            <person name="Tulloss R.E."/>
            <person name="Uehling J."/>
            <person name="Grigoriev I.V."/>
            <person name="Vagvolgyi C."/>
            <person name="Papp T."/>
            <person name="Martin F.M."/>
            <person name="Miettinen O."/>
            <person name="Hibbett D.S."/>
            <person name="Nagy L.G."/>
        </authorList>
    </citation>
    <scope>NUCLEOTIDE SEQUENCE [LARGE SCALE GENOMIC DNA]</scope>
    <source>
        <strain evidence="1 2">HHB13444</strain>
    </source>
</reference>
<dbReference type="EMBL" id="ML211090">
    <property type="protein sequence ID" value="TFK89035.1"/>
    <property type="molecule type" value="Genomic_DNA"/>
</dbReference>
<dbReference type="Proteomes" id="UP000308197">
    <property type="component" value="Unassembled WGS sequence"/>
</dbReference>
<gene>
    <name evidence="1" type="ORF">K466DRAFT_45534</name>
</gene>